<evidence type="ECO:0000313" key="5">
    <source>
        <dbReference type="Proteomes" id="UP001501570"/>
    </source>
</evidence>
<accession>A0ABP9SKJ2</accession>
<dbReference type="InterPro" id="IPR003362">
    <property type="entry name" value="Bact_transf"/>
</dbReference>
<organism evidence="4 5">
    <name type="scientific">Rugosimonospora acidiphila</name>
    <dbReference type="NCBI Taxonomy" id="556531"/>
    <lineage>
        <taxon>Bacteria</taxon>
        <taxon>Bacillati</taxon>
        <taxon>Actinomycetota</taxon>
        <taxon>Actinomycetes</taxon>
        <taxon>Micromonosporales</taxon>
        <taxon>Micromonosporaceae</taxon>
        <taxon>Rugosimonospora</taxon>
    </lineage>
</organism>
<keyword evidence="2" id="KW-1133">Transmembrane helix</keyword>
<keyword evidence="4" id="KW-0808">Transferase</keyword>
<dbReference type="PANTHER" id="PTHR30576">
    <property type="entry name" value="COLANIC BIOSYNTHESIS UDP-GLUCOSE LIPID CARRIER TRANSFERASE"/>
    <property type="match status" value="1"/>
</dbReference>
<feature type="transmembrane region" description="Helical" evidence="2">
    <location>
        <begin position="34"/>
        <end position="55"/>
    </location>
</feature>
<dbReference type="RefSeq" id="WP_345636901.1">
    <property type="nucleotide sequence ID" value="NZ_BAABJQ010000030.1"/>
</dbReference>
<evidence type="ECO:0000313" key="4">
    <source>
        <dbReference type="EMBL" id="GAA5197572.1"/>
    </source>
</evidence>
<dbReference type="Proteomes" id="UP001501570">
    <property type="component" value="Unassembled WGS sequence"/>
</dbReference>
<proteinExistence type="inferred from homology"/>
<keyword evidence="5" id="KW-1185">Reference proteome</keyword>
<reference evidence="5" key="1">
    <citation type="journal article" date="2019" name="Int. J. Syst. Evol. Microbiol.">
        <title>The Global Catalogue of Microorganisms (GCM) 10K type strain sequencing project: providing services to taxonomists for standard genome sequencing and annotation.</title>
        <authorList>
            <consortium name="The Broad Institute Genomics Platform"/>
            <consortium name="The Broad Institute Genome Sequencing Center for Infectious Disease"/>
            <person name="Wu L."/>
            <person name="Ma J."/>
        </authorList>
    </citation>
    <scope>NUCLEOTIDE SEQUENCE [LARGE SCALE GENOMIC DNA]</scope>
    <source>
        <strain evidence="5">JCM 18304</strain>
    </source>
</reference>
<protein>
    <submittedName>
        <fullName evidence="4">Sugar transferase</fullName>
    </submittedName>
</protein>
<keyword evidence="2" id="KW-0472">Membrane</keyword>
<keyword evidence="2" id="KW-0812">Transmembrane</keyword>
<evidence type="ECO:0000256" key="1">
    <source>
        <dbReference type="ARBA" id="ARBA00006464"/>
    </source>
</evidence>
<evidence type="ECO:0000259" key="3">
    <source>
        <dbReference type="Pfam" id="PF02397"/>
    </source>
</evidence>
<comment type="similarity">
    <text evidence="1">Belongs to the bacterial sugar transferase family.</text>
</comment>
<name>A0ABP9SKJ2_9ACTN</name>
<gene>
    <name evidence="4" type="ORF">GCM10023322_69150</name>
</gene>
<feature type="domain" description="Bacterial sugar transferase" evidence="3">
    <location>
        <begin position="29"/>
        <end position="203"/>
    </location>
</feature>
<comment type="caution">
    <text evidence="4">The sequence shown here is derived from an EMBL/GenBank/DDBJ whole genome shotgun (WGS) entry which is preliminary data.</text>
</comment>
<dbReference type="PANTHER" id="PTHR30576:SF8">
    <property type="entry name" value="UNDECAPRENYL-PHOSPHATE GALACTOSE PHOSPHOTRANSFERASE"/>
    <property type="match status" value="1"/>
</dbReference>
<dbReference type="Pfam" id="PF02397">
    <property type="entry name" value="Bac_transf"/>
    <property type="match status" value="1"/>
</dbReference>
<dbReference type="EMBL" id="BAABJQ010000030">
    <property type="protein sequence ID" value="GAA5197572.1"/>
    <property type="molecule type" value="Genomic_DNA"/>
</dbReference>
<dbReference type="GO" id="GO:0016740">
    <property type="term" value="F:transferase activity"/>
    <property type="evidence" value="ECO:0007669"/>
    <property type="project" value="UniProtKB-KW"/>
</dbReference>
<evidence type="ECO:0000256" key="2">
    <source>
        <dbReference type="SAM" id="Phobius"/>
    </source>
</evidence>
<sequence>MNRAADAAGAPGTAAPSGVGPAGLPAAVKRLVDVMLAGLVFVLAGPILLVAAGLVRVRMGAPVLFVQERTGRSMRHFRLLKLRTMTDARDAQGRLLPDRDRARPLGGFLRRYSIDELPQLINVLRGEMSLIGPRPLLPRYDSCYAGPELLRFAVRPGITGLAQVTGRNAASWNDRLALDARYVAQWSLWLDARIALRTVGRVFASSGVSADPAGDMLDLDEERGMSRP</sequence>